<dbReference type="SUPFAM" id="SSF53850">
    <property type="entry name" value="Periplasmic binding protein-like II"/>
    <property type="match status" value="1"/>
</dbReference>
<dbReference type="PANTHER" id="PTHR35936">
    <property type="entry name" value="MEMBRANE-BOUND LYTIC MUREIN TRANSGLYCOSYLASE F"/>
    <property type="match status" value="1"/>
</dbReference>
<reference evidence="5 6" key="1">
    <citation type="submission" date="2006-02" db="EMBL/GenBank/DDBJ databases">
        <authorList>
            <person name="Moran M.A."/>
            <person name="Kjelleberg S."/>
            <person name="Egan S."/>
            <person name="Saunders N."/>
            <person name="Thomas T."/>
            <person name="Ferriera S."/>
            <person name="Johnson J."/>
            <person name="Kravitz S."/>
            <person name="Halpern A."/>
            <person name="Remington K."/>
            <person name="Beeson K."/>
            <person name="Tran B."/>
            <person name="Rogers Y.-H."/>
            <person name="Friedman R."/>
            <person name="Venter J.C."/>
        </authorList>
    </citation>
    <scope>NUCLEOTIDE SEQUENCE [LARGE SCALE GENOMIC DNA]</scope>
    <source>
        <strain evidence="5 6">D2</strain>
    </source>
</reference>
<dbReference type="InterPro" id="IPR001638">
    <property type="entry name" value="Solute-binding_3/MltF_N"/>
</dbReference>
<accession>A4C585</accession>
<sequence>MIKHFIIVLFYCSFCLSLVLSMPSAAKSQSLTVAIDHSPPYSYFDDKGRPSGLIVDVFQEISRSFNYDFKFVECPWARCVKLVSEGQIDLLAGITKTAEREQIFAFIEPAFFKRENHFKFYYTDKNLTIDNVADLAPLTVGMLRGALHTKAFDNDQTLSKETFVDVQSLFNALQKGRVDAIIHSDQVIQPYLAQYDHAHTIYSSTLSLPAKSEGFIALSKKSPHIALQAQLSEVLAELENKGTLATLLSRYKF</sequence>
<feature type="signal peptide" evidence="3">
    <location>
        <begin position="1"/>
        <end position="26"/>
    </location>
</feature>
<evidence type="ECO:0000256" key="3">
    <source>
        <dbReference type="SAM" id="SignalP"/>
    </source>
</evidence>
<proteinExistence type="inferred from homology"/>
<comment type="caution">
    <text evidence="5">The sequence shown here is derived from an EMBL/GenBank/DDBJ whole genome shotgun (WGS) entry which is preliminary data.</text>
</comment>
<dbReference type="HOGENOM" id="CLU_064076_9_0_6"/>
<dbReference type="AlphaFoldDB" id="A4C585"/>
<evidence type="ECO:0000259" key="4">
    <source>
        <dbReference type="SMART" id="SM00062"/>
    </source>
</evidence>
<comment type="similarity">
    <text evidence="1">Belongs to the bacterial solute-binding protein 3 family.</text>
</comment>
<protein>
    <submittedName>
        <fullName evidence="5">Probable ABC transporter, periplasmic substrate-binding protein</fullName>
    </submittedName>
</protein>
<name>A4C585_9GAMM</name>
<keyword evidence="6" id="KW-1185">Reference proteome</keyword>
<feature type="domain" description="Solute-binding protein family 3/N-terminal" evidence="4">
    <location>
        <begin position="30"/>
        <end position="250"/>
    </location>
</feature>
<organism evidence="5 6">
    <name type="scientific">Pseudoalteromonas tunicata D2</name>
    <dbReference type="NCBI Taxonomy" id="87626"/>
    <lineage>
        <taxon>Bacteria</taxon>
        <taxon>Pseudomonadati</taxon>
        <taxon>Pseudomonadota</taxon>
        <taxon>Gammaproteobacteria</taxon>
        <taxon>Alteromonadales</taxon>
        <taxon>Pseudoalteromonadaceae</taxon>
        <taxon>Pseudoalteromonas</taxon>
    </lineage>
</organism>
<dbReference type="Pfam" id="PF00497">
    <property type="entry name" value="SBP_bac_3"/>
    <property type="match status" value="1"/>
</dbReference>
<dbReference type="EMBL" id="AAOH01000001">
    <property type="protein sequence ID" value="EAR30717.1"/>
    <property type="molecule type" value="Genomic_DNA"/>
</dbReference>
<evidence type="ECO:0000256" key="1">
    <source>
        <dbReference type="ARBA" id="ARBA00010333"/>
    </source>
</evidence>
<dbReference type="OrthoDB" id="9768183at2"/>
<feature type="chain" id="PRO_5002666962" evidence="3">
    <location>
        <begin position="27"/>
        <end position="253"/>
    </location>
</feature>
<dbReference type="eggNOG" id="COG0834">
    <property type="taxonomic scope" value="Bacteria"/>
</dbReference>
<gene>
    <name evidence="5" type="ORF">PTD2_04071</name>
</gene>
<dbReference type="SMART" id="SM00062">
    <property type="entry name" value="PBPb"/>
    <property type="match status" value="1"/>
</dbReference>
<dbReference type="Proteomes" id="UP000006201">
    <property type="component" value="Unassembled WGS sequence"/>
</dbReference>
<evidence type="ECO:0000313" key="5">
    <source>
        <dbReference type="EMBL" id="EAR30717.1"/>
    </source>
</evidence>
<dbReference type="STRING" id="87626.PTD2_04071"/>
<keyword evidence="2 3" id="KW-0732">Signal</keyword>
<dbReference type="Gene3D" id="3.40.190.10">
    <property type="entry name" value="Periplasmic binding protein-like II"/>
    <property type="match status" value="2"/>
</dbReference>
<dbReference type="PANTHER" id="PTHR35936:SF25">
    <property type="entry name" value="ABC TRANSPORTER SUBSTRATE-BINDING PROTEIN"/>
    <property type="match status" value="1"/>
</dbReference>
<evidence type="ECO:0000313" key="6">
    <source>
        <dbReference type="Proteomes" id="UP000006201"/>
    </source>
</evidence>
<evidence type="ECO:0000256" key="2">
    <source>
        <dbReference type="ARBA" id="ARBA00022729"/>
    </source>
</evidence>